<dbReference type="STRING" id="80878.RP29_15985"/>
<keyword evidence="1" id="KW-1133">Transmembrane helix</keyword>
<name>A0A0D7K5E7_9BURK</name>
<organism evidence="2 3">
    <name type="scientific">Acidovorax temperans</name>
    <dbReference type="NCBI Taxonomy" id="80878"/>
    <lineage>
        <taxon>Bacteria</taxon>
        <taxon>Pseudomonadati</taxon>
        <taxon>Pseudomonadota</taxon>
        <taxon>Betaproteobacteria</taxon>
        <taxon>Burkholderiales</taxon>
        <taxon>Comamonadaceae</taxon>
        <taxon>Acidovorax</taxon>
    </lineage>
</organism>
<keyword evidence="3" id="KW-1185">Reference proteome</keyword>
<evidence type="ECO:0000256" key="1">
    <source>
        <dbReference type="SAM" id="Phobius"/>
    </source>
</evidence>
<dbReference type="PATRIC" id="fig|80878.5.peg.3107"/>
<proteinExistence type="predicted"/>
<dbReference type="AlphaFoldDB" id="A0A0D7K5E7"/>
<dbReference type="EMBL" id="JXYQ01000059">
    <property type="protein sequence ID" value="KJA09540.1"/>
    <property type="molecule type" value="Genomic_DNA"/>
</dbReference>
<keyword evidence="1" id="KW-0472">Membrane</keyword>
<comment type="caution">
    <text evidence="2">The sequence shown here is derived from an EMBL/GenBank/DDBJ whole genome shotgun (WGS) entry which is preliminary data.</text>
</comment>
<sequence length="86" mass="9943">MMYKNQCLADYNDRLFVANKYWEKAKKRSMLIVLISMLFWLFGINFGLLASMAAVIASLVILVNAWPSTLQIQGEWLWKPSDLNQA</sequence>
<keyword evidence="1" id="KW-0812">Transmembrane</keyword>
<protein>
    <submittedName>
        <fullName evidence="2">Uncharacterized protein</fullName>
    </submittedName>
</protein>
<evidence type="ECO:0000313" key="2">
    <source>
        <dbReference type="EMBL" id="KJA09540.1"/>
    </source>
</evidence>
<reference evidence="2 3" key="1">
    <citation type="submission" date="2014-12" db="EMBL/GenBank/DDBJ databases">
        <title>Isolation of bacteria from lake water.</title>
        <authorList>
            <person name="Sheng K.-Y."/>
            <person name="Chin P.-S."/>
            <person name="Chan K.-G."/>
            <person name="Tan G.S."/>
        </authorList>
    </citation>
    <scope>NUCLEOTIDE SEQUENCE [LARGE SCALE GENOMIC DNA]</scope>
    <source>
        <strain evidence="2 3">KY4</strain>
    </source>
</reference>
<gene>
    <name evidence="2" type="ORF">RP29_15985</name>
</gene>
<feature type="transmembrane region" description="Helical" evidence="1">
    <location>
        <begin position="30"/>
        <end position="63"/>
    </location>
</feature>
<evidence type="ECO:0000313" key="3">
    <source>
        <dbReference type="Proteomes" id="UP000032566"/>
    </source>
</evidence>
<accession>A0A0D7K5E7</accession>
<dbReference type="Proteomes" id="UP000032566">
    <property type="component" value="Unassembled WGS sequence"/>
</dbReference>